<gene>
    <name evidence="4" type="primary">LOC104703682</name>
</gene>
<dbReference type="InterPro" id="IPR053781">
    <property type="entry name" value="F-box_AtFBL13-like"/>
</dbReference>
<dbReference type="CDD" id="cd22160">
    <property type="entry name" value="F-box_AtFBL13-like"/>
    <property type="match status" value="1"/>
</dbReference>
<dbReference type="Proteomes" id="UP000694864">
    <property type="component" value="Chromosome 7"/>
</dbReference>
<organism evidence="3 4">
    <name type="scientific">Camelina sativa</name>
    <name type="common">False flax</name>
    <name type="synonym">Myagrum sativum</name>
    <dbReference type="NCBI Taxonomy" id="90675"/>
    <lineage>
        <taxon>Eukaryota</taxon>
        <taxon>Viridiplantae</taxon>
        <taxon>Streptophyta</taxon>
        <taxon>Embryophyta</taxon>
        <taxon>Tracheophyta</taxon>
        <taxon>Spermatophyta</taxon>
        <taxon>Magnoliopsida</taxon>
        <taxon>eudicotyledons</taxon>
        <taxon>Gunneridae</taxon>
        <taxon>Pentapetalae</taxon>
        <taxon>rosids</taxon>
        <taxon>malvids</taxon>
        <taxon>Brassicales</taxon>
        <taxon>Brassicaceae</taxon>
        <taxon>Camelineae</taxon>
        <taxon>Camelina</taxon>
    </lineage>
</organism>
<dbReference type="InterPro" id="IPR001810">
    <property type="entry name" value="F-box_dom"/>
</dbReference>
<reference evidence="4" key="2">
    <citation type="submission" date="2025-08" db="UniProtKB">
        <authorList>
            <consortium name="RefSeq"/>
        </authorList>
    </citation>
    <scope>IDENTIFICATION</scope>
    <source>
        <tissue evidence="4">Leaf</tissue>
    </source>
</reference>
<dbReference type="InterPro" id="IPR055411">
    <property type="entry name" value="LRR_FXL15/At3g58940/PEG3-like"/>
</dbReference>
<dbReference type="PANTHER" id="PTHR31900">
    <property type="entry name" value="F-BOX/RNI SUPERFAMILY PROTEIN-RELATED"/>
    <property type="match status" value="1"/>
</dbReference>
<dbReference type="PANTHER" id="PTHR31900:SF34">
    <property type="entry name" value="EMB|CAB62440.1-RELATED"/>
    <property type="match status" value="1"/>
</dbReference>
<evidence type="ECO:0000313" key="3">
    <source>
        <dbReference type="Proteomes" id="UP000694864"/>
    </source>
</evidence>
<proteinExistence type="predicted"/>
<dbReference type="InterPro" id="IPR032675">
    <property type="entry name" value="LRR_dom_sf"/>
</dbReference>
<dbReference type="Pfam" id="PF24758">
    <property type="entry name" value="LRR_At5g56370"/>
    <property type="match status" value="1"/>
</dbReference>
<dbReference type="Gene3D" id="1.20.1280.50">
    <property type="match status" value="1"/>
</dbReference>
<dbReference type="RefSeq" id="XP_010418040.1">
    <property type="nucleotide sequence ID" value="XM_010419738.2"/>
</dbReference>
<dbReference type="GeneID" id="104703682"/>
<accession>A0ABM0SYN7</accession>
<sequence>MEDSFSQLTDDMLIRILSFAPIKDAVATSILSKRWRFLWTLLTRLNFEDRLVLVEDCKLSSDFIFAVLLLHKSPVVESFHLTRRSECSALQMESWVRFAVDRFVRDLKIDFEYLSEHCRIRLPSGLFRCETLETLELNRVILSEVPSRVSLPSLKTLRLICLKYTDEGSFIRLVSSSPVLEDLDVWNSSKDNNGKTFTINVPSLRSLTVFHMMEDADTNDNVFVIHSPSLNHLDIFEEYGKFNIIGDFPKVVEASLEIDSQGNVLESLTFVKRLSLSLYYG</sequence>
<evidence type="ECO:0000313" key="4">
    <source>
        <dbReference type="RefSeq" id="XP_010418040.1"/>
    </source>
</evidence>
<dbReference type="SUPFAM" id="SSF52047">
    <property type="entry name" value="RNI-like"/>
    <property type="match status" value="1"/>
</dbReference>
<protein>
    <submittedName>
        <fullName evidence="4">F-box/FBD/LRR-repeat protein At5g56420-like</fullName>
    </submittedName>
</protein>
<name>A0ABM0SYN7_CAMSA</name>
<dbReference type="Gene3D" id="3.80.10.10">
    <property type="entry name" value="Ribonuclease Inhibitor"/>
    <property type="match status" value="1"/>
</dbReference>
<evidence type="ECO:0000259" key="1">
    <source>
        <dbReference type="Pfam" id="PF00646"/>
    </source>
</evidence>
<dbReference type="SUPFAM" id="SSF81383">
    <property type="entry name" value="F-box domain"/>
    <property type="match status" value="1"/>
</dbReference>
<dbReference type="InterPro" id="IPR050232">
    <property type="entry name" value="FBL13/AtMIF1-like"/>
</dbReference>
<dbReference type="Pfam" id="PF00646">
    <property type="entry name" value="F-box"/>
    <property type="match status" value="1"/>
</dbReference>
<feature type="domain" description="F-box" evidence="1">
    <location>
        <begin position="5"/>
        <end position="42"/>
    </location>
</feature>
<dbReference type="InterPro" id="IPR036047">
    <property type="entry name" value="F-box-like_dom_sf"/>
</dbReference>
<feature type="domain" description="F-box/LRR-repeat protein 15/At3g58940/PEG3-like LRR" evidence="2">
    <location>
        <begin position="93"/>
        <end position="239"/>
    </location>
</feature>
<evidence type="ECO:0000259" key="2">
    <source>
        <dbReference type="Pfam" id="PF24758"/>
    </source>
</evidence>
<reference evidence="3" key="1">
    <citation type="journal article" date="2014" name="Nat. Commun.">
        <title>The emerging biofuel crop Camelina sativa retains a highly undifferentiated hexaploid genome structure.</title>
        <authorList>
            <person name="Kagale S."/>
            <person name="Koh C."/>
            <person name="Nixon J."/>
            <person name="Bollina V."/>
            <person name="Clarke W.E."/>
            <person name="Tuteja R."/>
            <person name="Spillane C."/>
            <person name="Robinson S.J."/>
            <person name="Links M.G."/>
            <person name="Clarke C."/>
            <person name="Higgins E.E."/>
            <person name="Huebert T."/>
            <person name="Sharpe A.G."/>
            <person name="Parkin I.A."/>
        </authorList>
    </citation>
    <scope>NUCLEOTIDE SEQUENCE [LARGE SCALE GENOMIC DNA]</scope>
    <source>
        <strain evidence="3">cv. DH55</strain>
    </source>
</reference>
<keyword evidence="3" id="KW-1185">Reference proteome</keyword>